<dbReference type="SUPFAM" id="SSF55797">
    <property type="entry name" value="PR-1-like"/>
    <property type="match status" value="2"/>
</dbReference>
<dbReference type="PROSITE" id="PS01009">
    <property type="entry name" value="CRISP_1"/>
    <property type="match status" value="1"/>
</dbReference>
<dbReference type="Gene3D" id="3.40.33.10">
    <property type="entry name" value="CAP"/>
    <property type="match status" value="2"/>
</dbReference>
<protein>
    <recommendedName>
        <fullName evidence="1">SCP domain-containing protein</fullName>
    </recommendedName>
</protein>
<dbReference type="InterPro" id="IPR035940">
    <property type="entry name" value="CAP_sf"/>
</dbReference>
<organism evidence="2">
    <name type="scientific">Heligmosomoides polygyrus</name>
    <name type="common">Parasitic roundworm</name>
    <dbReference type="NCBI Taxonomy" id="6339"/>
    <lineage>
        <taxon>Eukaryota</taxon>
        <taxon>Metazoa</taxon>
        <taxon>Ecdysozoa</taxon>
        <taxon>Nematoda</taxon>
        <taxon>Chromadorea</taxon>
        <taxon>Rhabditida</taxon>
        <taxon>Rhabditina</taxon>
        <taxon>Rhabditomorpha</taxon>
        <taxon>Strongyloidea</taxon>
        <taxon>Heligmosomidae</taxon>
        <taxon>Heligmosomoides</taxon>
    </lineage>
</organism>
<reference evidence="2" key="1">
    <citation type="submission" date="2018-11" db="EMBL/GenBank/DDBJ databases">
        <authorList>
            <consortium name="Pathogen Informatics"/>
        </authorList>
    </citation>
    <scope>NUCLEOTIDE SEQUENCE [LARGE SCALE GENOMIC DNA]</scope>
</reference>
<sequence length="373" mass="43055">MIVLEEPHHLRCTDSVLTLQHKEYILYTHNRLRSKLAFGKQPNKEGMMGSGKNIYLLVTWNSLRLLMSSVCRTIKLPFPEMGLRYQSAGISSHDAVSHEQWLMSWWTEYKRHGNIDAKNRYFSRQLYFNWANMAKGRTTRFGCSYSYCAQGFRSAFSCIYNETQSENQTIYEQGRPCEFDTDCSTFPRSECVSSIGMCKAPLRVKGKRLHRTSVSNVINAYDCDLEKYAQLWADNCDFKHSSRWERPEQGQNLYMTSFRSLDKASLLNTAIEMWWNELEEYGIPADAMLSEEVWNTKGRHIGHFTQMAWSDSYRLGCAIAICSDMSFVVCHYSPAACKFMSISEVGNTDPSMLSWEFLLRIAHNSLLIATAKS</sequence>
<accession>A0A3P8DAM6</accession>
<dbReference type="OrthoDB" id="337038at2759"/>
<dbReference type="GO" id="GO:0005576">
    <property type="term" value="C:extracellular region"/>
    <property type="evidence" value="ECO:0007669"/>
    <property type="project" value="InterPro"/>
</dbReference>
<evidence type="ECO:0000259" key="1">
    <source>
        <dbReference type="SMART" id="SM00198"/>
    </source>
</evidence>
<feature type="domain" description="SCP" evidence="1">
    <location>
        <begin position="203"/>
        <end position="340"/>
    </location>
</feature>
<evidence type="ECO:0000313" key="2">
    <source>
        <dbReference type="EMBL" id="VDP30828.1"/>
    </source>
</evidence>
<dbReference type="AlphaFoldDB" id="A0A3P8DAM6"/>
<dbReference type="EMBL" id="UZAH01033715">
    <property type="protein sequence ID" value="VDP30828.1"/>
    <property type="molecule type" value="Genomic_DNA"/>
</dbReference>
<dbReference type="PRINTS" id="PR00837">
    <property type="entry name" value="V5TPXLIKE"/>
</dbReference>
<dbReference type="InterPro" id="IPR014044">
    <property type="entry name" value="CAP_dom"/>
</dbReference>
<dbReference type="PANTHER" id="PTHR10334">
    <property type="entry name" value="CYSTEINE-RICH SECRETORY PROTEIN-RELATED"/>
    <property type="match status" value="1"/>
</dbReference>
<name>A0A3P8DAM6_HELPZ</name>
<dbReference type="CDD" id="cd05380">
    <property type="entry name" value="CAP_euk"/>
    <property type="match status" value="2"/>
</dbReference>
<dbReference type="InterPro" id="IPR001283">
    <property type="entry name" value="CRISP-related"/>
</dbReference>
<dbReference type="InterPro" id="IPR018244">
    <property type="entry name" value="Allrgn_V5/Tpx1_CS"/>
</dbReference>
<feature type="domain" description="SCP" evidence="1">
    <location>
        <begin position="20"/>
        <end position="167"/>
    </location>
</feature>
<dbReference type="SMART" id="SM00198">
    <property type="entry name" value="SCP"/>
    <property type="match status" value="2"/>
</dbReference>
<dbReference type="Pfam" id="PF00188">
    <property type="entry name" value="CAP"/>
    <property type="match status" value="2"/>
</dbReference>
<proteinExistence type="predicted"/>
<gene>
    <name evidence="2" type="ORF">HPBE_LOCUS22166</name>
</gene>